<keyword evidence="2" id="KW-1185">Reference proteome</keyword>
<reference evidence="2" key="1">
    <citation type="journal article" date="2019" name="Int. J. Syst. Evol. Microbiol.">
        <title>The Global Catalogue of Microorganisms (GCM) 10K type strain sequencing project: providing services to taxonomists for standard genome sequencing and annotation.</title>
        <authorList>
            <consortium name="The Broad Institute Genomics Platform"/>
            <consortium name="The Broad Institute Genome Sequencing Center for Infectious Disease"/>
            <person name="Wu L."/>
            <person name="Ma J."/>
        </authorList>
    </citation>
    <scope>NUCLEOTIDE SEQUENCE [LARGE SCALE GENOMIC DNA]</scope>
    <source>
        <strain evidence="2">CCUG 63830</strain>
    </source>
</reference>
<dbReference type="InterPro" id="IPR035909">
    <property type="entry name" value="CheB_C"/>
</dbReference>
<dbReference type="RefSeq" id="WP_380059254.1">
    <property type="nucleotide sequence ID" value="NZ_JBHSWB010000003.1"/>
</dbReference>
<proteinExistence type="predicted"/>
<gene>
    <name evidence="1" type="ORF">ACFP90_26470</name>
</gene>
<dbReference type="Gene3D" id="3.40.50.180">
    <property type="entry name" value="Methylesterase CheB, C-terminal domain"/>
    <property type="match status" value="1"/>
</dbReference>
<comment type="caution">
    <text evidence="1">The sequence shown here is derived from an EMBL/GenBank/DDBJ whole genome shotgun (WGS) entry which is preliminary data.</text>
</comment>
<name>A0ABW1ZT79_9DEIO</name>
<evidence type="ECO:0008006" key="3">
    <source>
        <dbReference type="Google" id="ProtNLM"/>
    </source>
</evidence>
<evidence type="ECO:0000313" key="2">
    <source>
        <dbReference type="Proteomes" id="UP001596317"/>
    </source>
</evidence>
<organism evidence="1 2">
    <name type="scientific">Deinococcus multiflagellatus</name>
    <dbReference type="NCBI Taxonomy" id="1656887"/>
    <lineage>
        <taxon>Bacteria</taxon>
        <taxon>Thermotogati</taxon>
        <taxon>Deinococcota</taxon>
        <taxon>Deinococci</taxon>
        <taxon>Deinococcales</taxon>
        <taxon>Deinococcaceae</taxon>
        <taxon>Deinococcus</taxon>
    </lineage>
</organism>
<protein>
    <recommendedName>
        <fullName evidence="3">FIST domain-containing protein</fullName>
    </recommendedName>
</protein>
<accession>A0ABW1ZT79</accession>
<sequence>MLVLIVSAHTLEAARAVLAELPPTRRAAVLLVFSGAAHEAEAGWAALRRLSPCPIGEAAHGTVLEPGVSMPRRCAQGWKFARACAASSPRQTTGPRCARWTSCWPRWPWVRGRAPWWCCWTVGERPVTMARGPCAVWAALCWSSGRTMRPRARCWRPPP</sequence>
<dbReference type="EMBL" id="JBHSWB010000003">
    <property type="protein sequence ID" value="MFC6663567.1"/>
    <property type="molecule type" value="Genomic_DNA"/>
</dbReference>
<evidence type="ECO:0000313" key="1">
    <source>
        <dbReference type="EMBL" id="MFC6663567.1"/>
    </source>
</evidence>
<dbReference type="Proteomes" id="UP001596317">
    <property type="component" value="Unassembled WGS sequence"/>
</dbReference>